<name>A0A6E8VZ01_ANOCL</name>
<reference evidence="4" key="2">
    <citation type="submission" date="2020-05" db="UniProtKB">
        <authorList>
            <consortium name="EnsemblMetazoa"/>
        </authorList>
    </citation>
    <scope>IDENTIFICATION</scope>
    <source>
        <strain evidence="4">Ngousso</strain>
    </source>
</reference>
<keyword evidence="5" id="KW-1185">Reference proteome</keyword>
<organism evidence="4 5">
    <name type="scientific">Anopheles coluzzii</name>
    <name type="common">African malaria mosquito</name>
    <dbReference type="NCBI Taxonomy" id="1518534"/>
    <lineage>
        <taxon>Eukaryota</taxon>
        <taxon>Metazoa</taxon>
        <taxon>Ecdysozoa</taxon>
        <taxon>Arthropoda</taxon>
        <taxon>Hexapoda</taxon>
        <taxon>Insecta</taxon>
        <taxon>Pterygota</taxon>
        <taxon>Neoptera</taxon>
        <taxon>Endopterygota</taxon>
        <taxon>Diptera</taxon>
        <taxon>Nematocera</taxon>
        <taxon>Culicoidea</taxon>
        <taxon>Culicidae</taxon>
        <taxon>Anophelinae</taxon>
        <taxon>Anopheles</taxon>
    </lineage>
</organism>
<evidence type="ECO:0000313" key="5">
    <source>
        <dbReference type="Proteomes" id="UP001105220"/>
    </source>
</evidence>
<dbReference type="EnsemblMetazoa" id="ACON009917-RA">
    <property type="protein sequence ID" value="ACON009917-PA"/>
    <property type="gene ID" value="ACON009917"/>
</dbReference>
<dbReference type="NCBIfam" id="TIGR03696">
    <property type="entry name" value="Rhs_assc_core"/>
    <property type="match status" value="1"/>
</dbReference>
<evidence type="ECO:0000313" key="4">
    <source>
        <dbReference type="EnsemblMetazoa" id="ACON009917-PA"/>
    </source>
</evidence>
<dbReference type="PANTHER" id="PTHR32305:SF15">
    <property type="entry name" value="PROTEIN RHSA-RELATED"/>
    <property type="match status" value="1"/>
</dbReference>
<sequence>MDAPKQFYSLQLPGKSLTKAPPGNTVEVKRAPSAEQIIFVRNNRALLIYERMGGSWSEVHKRNNFFAVSNDDASYPWAVYDDGLLAVRKVKGFVLYRWNKKELNELLVAAKYHDEYGYALSNNTILFGNIYPSAEYIGVISRLHSVVEFSSAKPSDPRKRVRPLKKQLDLEAAWMQPSSTISLVERYDNNAQLSIALRTAAELKLFRFDNQYQLKELATVKDFLPLDDEYDRIMFAKFDDANINDLLHFTTKGLTMYRFFEESGVFEKVYYSTAFSKLRGWNRRTIESIATVNIDGDKWDELIASGPRGLCLYRPVFGNDGFELVNIFDETIEDGEMRYGIPKLTTKLADSDGFNVLLFTGANLVSVQTKPYIPRIYDVPSAAQTVVKANAVAPLLVPQKKYIVWLHDQLDLNSMLQPLNPHAGTVELSIPLIELPNAFGVSVRKYVQYKNIPFESFFGRGWSLPLDYISVERKNSAFLQDHDYAVLKNNNRIILKRYPHLDSVDCWSFEIDGFKQATIKYYPSKERWEMTMEDRTFVYGAWENLSKRREEDVCASWPLCGEKSANERKLPSRWYLVHEESKYGAYANYYYDPLVEGKGDRLARIELSSGSSVSFKYSEQNKLVNFKVNTTCYEQNVSFEYEGNWLKQINQEDRPLFKFDYKDDRMWKIVYPNRLESMLEYSDVQIDRTRFEEAVPVDLNPTIYYGPDYTVILDKEFEDDRVAITIRNLLGGTDGPKAMKEKLHFGQPGIKSHTIHALEDMLVVVLIYGSQKEVTVLQFTGKDWVEKEYISDFPLDAVISVGKKFVVLCDLKTLRVLTINHKGNLNDTEVQKSLPPKFLIHTFGNGFLMCSASSIDVWTMGIKNEWQKGSTQAPTNIFTDIDKLLNAFVLDAEFSIALRKGFLADAVTVYQNAIVIRVPVLDGQKLNLKVFFLIMNYDRGATQVSKQTVQIPIANFDTYEYDMPTKDGDVFKLHYKVQNNKYVLKLKSMKGPLNNSLTEQKQKSYKQIDASGEAVEKKAQYKKEVDEKFAEEVDNISQTVVSKAQFAMDLSQFGVLTNQHGVVTGNVQLSFDGQTWQQQPIDPATMRMEKVDQPLGAGFKLAKYSYQDTFKVYEMPRHAVVYDTQTNNPQEIQVVAPRYIQSQPAGKQLSMFFFHTKETIQQPANVTMVRASNTISLVTVRHVNETSKFVVFRPVDSFLLKMTSLFTKQRVRLDQDELRTSSYNYHPRDVHLSSEGAMFYRVKVAPGDNEKRFGWYEQATNSSTGATTKKSFAADGTDVTVREKPKQESNRDADVKDLERTIWDRSKQLKIIDLGALKLADEVASYYGFEAYELNRYGVDKEWSFNLADVQFERDNHYLKLPASSTLKATFTPTEPKNVWIVSFWVRIGNGEMVPKVDDMLNVLMVELVNLNNQKRVQLTGAKVHHIMSNWCYVEMTIDTTHTADGSKLSFNITIKPSESHTSIDVDHVRFSPLNLNFRANVYTPDTAEVRATLCNNGLLKQNLYSPTGKRVALLSEDGQVVDFAMHSKTAFVASVNARQCLIEMKPNYGTFETFEPSYWKQGSTEWSIRYGEVEYNPGSVAQRGELSRTFDRPFESVALRFVYNTSVDDSKLSFSWNGQEFNLFCSTGSSNSCNRPPKAGEVLIFITELRVSVWLEGHLLSETLIKPDSRAQALKEFRLLPTGSIKIAEFLVMYDARVKVTYHNRMGRPVQVVVYDDPRTVRVREIIYDEIDRPIMQTKWTKLTSHLKEYFAFYENFITQVHGTSHVMSGMVAKAHPSCEGFPYSRTIYANDPTENKQYQGLPGKEYTVLGKYKRRYAMRPEIKVLANIFPVAEGYRQSIVERPGGAIRATVEDKRGNKVAKYWQVGNYEHRLTTYTYSETYGHLIEVLPPQFHALAKTTSRTRPFLTGGNTQEEIKLRNLWRVSYEYDYGNLIGKRTPDGGTYEYIYSESGILRFSIHYNAPERVNMDRVVHFTYSSHGKVMREALVNLTRESCYQIVKTNEVPESTDLIESFYGEVESNPDVRYRSQQSTRKIGKNQMMESLIFDENEQVIKKVFFVPTINRTYSIDYEYENGKLHSLRYPMDSAASSFTLIYDYNKNGEVKSIKESTKRVPMFEFSYNADGMVETMNVRTDPTHTFQRNFTYNEPGFLIKLADNYLTESVSYLETDSYGQDSYTPIYEGLISKTLFTAHWQKATSPLRNGIYTEYLMSDNMKRAQASLCLEVLKRTGYIDENNLVNRTLYGDMNDDLPFVCGKRLALNHLSKVLSTRSFPYQYGHRYDYDDHDQLIKAKYFHGLEELKLAPLTHHTFHKEIKGIDEAKSKNIWDALREKSFLTTDCTNPSLCHGREGTKSIFNDFIHQHRYSHHLKLMLSKAISARKGLDVKTFEEKCTRWIEGSNMILKACTNLKEEMMKQKLFGESADAPVASLNEAFKKALQRYKSNVPDIVGVLNHHFMTALGRSAGDVQSYEIDANGNHRKFYTGFSRYRLEYQEGTNKITKLYRQQFDRAQGGREEFTMAHDSDGAVIQAEHKGIKHMAYDKLLQRVSEIEMTDGRKILYQYDVRAERTFKQVRGKDGKVMSEKYYIRDANGLVLMDMDMSYLASDQPPDVRVTSYIYKDQQLIGFVRNDKLYGVITDHEGSVRLVVREGEVVAAYDYLPYGQIFRRFGTDLDGQISYLYTGQEWEPETGLYNYRARLYDPDIGRFYQMDPKEQYPSPYVYAGNSPVSLIDPDGEFAFTLAVLILALVGAYLGAASANNCWNPLKWDWRSSSTWIGLLTGAVTGASIPFNMASSVAFFVGMGLSLSTSIAIMVGTGITFAYFMMAASSGTWDPTKFDYSSPGTWNALMNGVATSSWILMNPSSLISSFVSITSVAAKALFFVAKLTMSLGFTYLFAALGQGGEFDMTKWDYSDPALYMSFVDGFTTATVGVLFLRNLPRQISKWSGKVKRTVDIFVANMITFRAQLALGRDWSRLIMHTKNFLYVGVRNLQTLQKGFLTVGFYSLIVSLRMSLISESAIPEFTAAEASINVLFSTEQFSDFIVKPLSKASPKLRLPKPPNLARMLRFRIRSDAIRIGSNESIVLPNHMERSSASSLHNMFNNWIKLPFEWLFSTSMHENEDVFDKRVSMISAPTRNMAKSAFALRNCYKIYSEEHLDGMISCFGHSSTVTIIPKFESNPRIENADHYKYCMPLTYDGHPSASCEGEWSSLVYTAKETARVFDFVDGWILLAQVAPIAWKEIKLGFKYIFSRPKRDHQVPHTDMVEYEKKMLYCRLDQMKTQINTHQQLSWAQWTYEDLAEDVEVYLSKGQGSMNLLEERINALEAEIREDFILQRLQSVLREHCATDSSVHVRRNANSKIDFLYAGQTNSHKVQNVVSAFDLLGDNVKFNAILQSKSN</sequence>
<keyword evidence="2" id="KW-0472">Membrane</keyword>
<evidence type="ECO:0000256" key="1">
    <source>
        <dbReference type="SAM" id="Coils"/>
    </source>
</evidence>
<dbReference type="Pfam" id="PF15651">
    <property type="entry name" value="Tox-SGS"/>
    <property type="match status" value="1"/>
</dbReference>
<feature type="transmembrane region" description="Helical" evidence="2">
    <location>
        <begin position="2774"/>
        <end position="2799"/>
    </location>
</feature>
<accession>A0A6E8VZ01</accession>
<feature type="transmembrane region" description="Helical" evidence="2">
    <location>
        <begin position="2915"/>
        <end position="2934"/>
    </location>
</feature>
<dbReference type="Gene3D" id="2.180.10.10">
    <property type="entry name" value="RHS repeat-associated core"/>
    <property type="match status" value="2"/>
</dbReference>
<evidence type="ECO:0000259" key="3">
    <source>
        <dbReference type="Pfam" id="PF15651"/>
    </source>
</evidence>
<dbReference type="VEuPathDB" id="VectorBase:ACON009917"/>
<proteinExistence type="predicted"/>
<dbReference type="InterPro" id="IPR022385">
    <property type="entry name" value="Rhs_assc_core"/>
</dbReference>
<keyword evidence="1" id="KW-0175">Coiled coil</keyword>
<feature type="domain" description="Tox-SGS" evidence="3">
    <location>
        <begin position="3146"/>
        <end position="3241"/>
    </location>
</feature>
<dbReference type="VEuPathDB" id="VectorBase:ACON2_029224"/>
<dbReference type="PANTHER" id="PTHR32305">
    <property type="match status" value="1"/>
</dbReference>
<dbReference type="VEuPathDB" id="VectorBase:ACMO_007188"/>
<dbReference type="Proteomes" id="UP001105220">
    <property type="component" value="Unplaced"/>
</dbReference>
<dbReference type="InterPro" id="IPR050708">
    <property type="entry name" value="T6SS_VgrG/RHS"/>
</dbReference>
<feature type="transmembrane region" description="Helical" evidence="2">
    <location>
        <begin position="2736"/>
        <end position="2754"/>
    </location>
</feature>
<dbReference type="InterPro" id="IPR028901">
    <property type="entry name" value="Tox-SGS_dom"/>
</dbReference>
<feature type="coiled-coil region" evidence="1">
    <location>
        <begin position="3306"/>
        <end position="3333"/>
    </location>
</feature>
<feature type="transmembrane region" description="Helical" evidence="2">
    <location>
        <begin position="2874"/>
        <end position="2895"/>
    </location>
</feature>
<evidence type="ECO:0000256" key="2">
    <source>
        <dbReference type="SAM" id="Phobius"/>
    </source>
</evidence>
<feature type="transmembrane region" description="Helical" evidence="2">
    <location>
        <begin position="2805"/>
        <end position="2826"/>
    </location>
</feature>
<keyword evidence="2" id="KW-0812">Transmembrane</keyword>
<keyword evidence="2" id="KW-1133">Transmembrane helix</keyword>
<protein>
    <submittedName>
        <fullName evidence="4">Tox-SGS domain-containing protein</fullName>
    </submittedName>
</protein>
<reference key="1">
    <citation type="journal article" date="2019" name="Genes (Basel)">
        <title>A High-Quality De novo Genome Assembly from a Single Mosquito Using PacBio Sequencing.</title>
        <authorList>
            <person name="Kingan S.B."/>
            <person name="Heaton H."/>
            <person name="Cudini J."/>
            <person name="Lambert C.C."/>
            <person name="Baybayan P."/>
            <person name="Galvin B.D."/>
            <person name="Durbin R."/>
            <person name="Korlach J."/>
            <person name="Lawniczak M.K.N."/>
        </authorList>
    </citation>
    <scope>NUCLEOTIDE SEQUENCE [LARGE SCALE GENOMIC DNA]</scope>
    <source>
        <strain>Mali-NIH</strain>
    </source>
</reference>
<dbReference type="VEuPathDB" id="VectorBase:ACMO_002961"/>